<dbReference type="Proteomes" id="UP001140087">
    <property type="component" value="Unassembled WGS sequence"/>
</dbReference>
<name>A0ACC1KRA1_9FUNG</name>
<protein>
    <submittedName>
        <fullName evidence="1">Uncharacterized protein</fullName>
    </submittedName>
</protein>
<evidence type="ECO:0000313" key="2">
    <source>
        <dbReference type="Proteomes" id="UP001140087"/>
    </source>
</evidence>
<keyword evidence="2" id="KW-1185">Reference proteome</keyword>
<accession>A0ACC1KRA1</accession>
<feature type="non-terminal residue" evidence="1">
    <location>
        <position position="73"/>
    </location>
</feature>
<evidence type="ECO:0000313" key="1">
    <source>
        <dbReference type="EMBL" id="KAJ2793786.1"/>
    </source>
</evidence>
<comment type="caution">
    <text evidence="1">The sequence shown here is derived from an EMBL/GenBank/DDBJ whole genome shotgun (WGS) entry which is preliminary data.</text>
</comment>
<proteinExistence type="predicted"/>
<reference evidence="1" key="1">
    <citation type="submission" date="2022-07" db="EMBL/GenBank/DDBJ databases">
        <title>Phylogenomic reconstructions and comparative analyses of Kickxellomycotina fungi.</title>
        <authorList>
            <person name="Reynolds N.K."/>
            <person name="Stajich J.E."/>
            <person name="Barry K."/>
            <person name="Grigoriev I.V."/>
            <person name="Crous P."/>
            <person name="Smith M.E."/>
        </authorList>
    </citation>
    <scope>NUCLEOTIDE SEQUENCE</scope>
    <source>
        <strain evidence="1">BCRC 34780</strain>
    </source>
</reference>
<sequence>MPASPRPRPAGEHGQARKEHGFIERHSEIAAFLAGGLAIAGLSGYLEADDGAPVSQSRGHSHYYSWPKHHSHY</sequence>
<organism evidence="1 2">
    <name type="scientific">Coemansia helicoidea</name>
    <dbReference type="NCBI Taxonomy" id="1286919"/>
    <lineage>
        <taxon>Eukaryota</taxon>
        <taxon>Fungi</taxon>
        <taxon>Fungi incertae sedis</taxon>
        <taxon>Zoopagomycota</taxon>
        <taxon>Kickxellomycotina</taxon>
        <taxon>Kickxellomycetes</taxon>
        <taxon>Kickxellales</taxon>
        <taxon>Kickxellaceae</taxon>
        <taxon>Coemansia</taxon>
    </lineage>
</organism>
<dbReference type="EMBL" id="JANBUN010002747">
    <property type="protein sequence ID" value="KAJ2793786.1"/>
    <property type="molecule type" value="Genomic_DNA"/>
</dbReference>
<gene>
    <name evidence="1" type="ORF">H4R21_005757</name>
</gene>